<keyword evidence="2" id="KW-1185">Reference proteome</keyword>
<evidence type="ECO:0000313" key="1">
    <source>
        <dbReference type="EMBL" id="RNA38308.1"/>
    </source>
</evidence>
<reference evidence="1 2" key="1">
    <citation type="journal article" date="2018" name="Sci. Rep.">
        <title>Genomic signatures of local adaptation to the degree of environmental predictability in rotifers.</title>
        <authorList>
            <person name="Franch-Gras L."/>
            <person name="Hahn C."/>
            <person name="Garcia-Roger E.M."/>
            <person name="Carmona M.J."/>
            <person name="Serra M."/>
            <person name="Gomez A."/>
        </authorList>
    </citation>
    <scope>NUCLEOTIDE SEQUENCE [LARGE SCALE GENOMIC DNA]</scope>
    <source>
        <strain evidence="1">HYR1</strain>
    </source>
</reference>
<accession>A0A3M7SRY4</accession>
<sequence length="85" mass="10248">MTRKFNILLENLINLAHHLKISYANTFNKNHHQEEQKCGNIIFYYTKKHGIKIYDEIFCLIQVFWCQVLQNQILELSNPLHVYIN</sequence>
<comment type="caution">
    <text evidence="1">The sequence shown here is derived from an EMBL/GenBank/DDBJ whole genome shotgun (WGS) entry which is preliminary data.</text>
</comment>
<evidence type="ECO:0000313" key="2">
    <source>
        <dbReference type="Proteomes" id="UP000276133"/>
    </source>
</evidence>
<protein>
    <submittedName>
        <fullName evidence="1">Uncharacterized protein</fullName>
    </submittedName>
</protein>
<proteinExistence type="predicted"/>
<gene>
    <name evidence="1" type="ORF">BpHYR1_041574</name>
</gene>
<organism evidence="1 2">
    <name type="scientific">Brachionus plicatilis</name>
    <name type="common">Marine rotifer</name>
    <name type="synonym">Brachionus muelleri</name>
    <dbReference type="NCBI Taxonomy" id="10195"/>
    <lineage>
        <taxon>Eukaryota</taxon>
        <taxon>Metazoa</taxon>
        <taxon>Spiralia</taxon>
        <taxon>Gnathifera</taxon>
        <taxon>Rotifera</taxon>
        <taxon>Eurotatoria</taxon>
        <taxon>Monogononta</taxon>
        <taxon>Pseudotrocha</taxon>
        <taxon>Ploima</taxon>
        <taxon>Brachionidae</taxon>
        <taxon>Brachionus</taxon>
    </lineage>
</organism>
<dbReference type="Proteomes" id="UP000276133">
    <property type="component" value="Unassembled WGS sequence"/>
</dbReference>
<dbReference type="EMBL" id="REGN01000891">
    <property type="protein sequence ID" value="RNA38308.1"/>
    <property type="molecule type" value="Genomic_DNA"/>
</dbReference>
<dbReference type="AlphaFoldDB" id="A0A3M7SRY4"/>
<name>A0A3M7SRY4_BRAPC</name>